<dbReference type="Proteomes" id="UP000275925">
    <property type="component" value="Unassembled WGS sequence"/>
</dbReference>
<feature type="transmembrane region" description="Helical" evidence="9">
    <location>
        <begin position="266"/>
        <end position="285"/>
    </location>
</feature>
<evidence type="ECO:0000256" key="2">
    <source>
        <dbReference type="ARBA" id="ARBA00007783"/>
    </source>
</evidence>
<dbReference type="AlphaFoldDB" id="A0A388THY8"/>
<feature type="transmembrane region" description="Helical" evidence="9">
    <location>
        <begin position="97"/>
        <end position="115"/>
    </location>
</feature>
<keyword evidence="6 9" id="KW-0812">Transmembrane</keyword>
<evidence type="ECO:0000256" key="8">
    <source>
        <dbReference type="ARBA" id="ARBA00023136"/>
    </source>
</evidence>
<dbReference type="GO" id="GO:0043190">
    <property type="term" value="C:ATP-binding cassette (ABC) transporter complex"/>
    <property type="evidence" value="ECO:0007669"/>
    <property type="project" value="InterPro"/>
</dbReference>
<dbReference type="PRINTS" id="PR00164">
    <property type="entry name" value="ABC2TRNSPORT"/>
</dbReference>
<dbReference type="InterPro" id="IPR013525">
    <property type="entry name" value="ABC2_TM"/>
</dbReference>
<evidence type="ECO:0000256" key="3">
    <source>
        <dbReference type="ARBA" id="ARBA00022448"/>
    </source>
</evidence>
<dbReference type="GO" id="GO:0015920">
    <property type="term" value="P:lipopolysaccharide transport"/>
    <property type="evidence" value="ECO:0007669"/>
    <property type="project" value="TreeGrafter"/>
</dbReference>
<accession>A0A388THY8</accession>
<keyword evidence="7 9" id="KW-1133">Transmembrane helix</keyword>
<evidence type="ECO:0000256" key="5">
    <source>
        <dbReference type="ARBA" id="ARBA00022519"/>
    </source>
</evidence>
<dbReference type="PANTHER" id="PTHR30413:SF8">
    <property type="entry name" value="TRANSPORT PERMEASE PROTEIN"/>
    <property type="match status" value="1"/>
</dbReference>
<keyword evidence="8 9" id="KW-0472">Membrane</keyword>
<evidence type="ECO:0000259" key="10">
    <source>
        <dbReference type="PROSITE" id="PS51012"/>
    </source>
</evidence>
<dbReference type="PANTHER" id="PTHR30413">
    <property type="entry name" value="INNER MEMBRANE TRANSPORT PERMEASE"/>
    <property type="match status" value="1"/>
</dbReference>
<organism evidence="11 12">
    <name type="scientific">Candidatus Termititenax persephonae</name>
    <dbReference type="NCBI Taxonomy" id="2218525"/>
    <lineage>
        <taxon>Bacteria</taxon>
        <taxon>Bacillati</taxon>
        <taxon>Candidatus Margulisiibacteriota</taxon>
        <taxon>Candidatus Termititenacia</taxon>
        <taxon>Candidatus Termititenacales</taxon>
        <taxon>Candidatus Termititenacaceae</taxon>
        <taxon>Candidatus Termititenax</taxon>
    </lineage>
</organism>
<feature type="transmembrane region" description="Helical" evidence="9">
    <location>
        <begin position="241"/>
        <end position="260"/>
    </location>
</feature>
<feature type="transmembrane region" description="Helical" evidence="9">
    <location>
        <begin position="150"/>
        <end position="169"/>
    </location>
</feature>
<feature type="transmembrane region" description="Helical" evidence="9">
    <location>
        <begin position="66"/>
        <end position="91"/>
    </location>
</feature>
<feature type="transmembrane region" description="Helical" evidence="9">
    <location>
        <begin position="210"/>
        <end position="229"/>
    </location>
</feature>
<sequence>MAGIFRKIKKKVARLGLDPEWDVVIRPRTGWFDINLREVWRYRDLAKLYVYRDFTVTYKQTILGPLWWLIQPLFTSGVYSIIFGGIAGIPTDGVPPLLFYVSGVVFWGYFSSCLSDTSNTFLANSGVFGKVYFPRLVVPLAAVFSDLFKFSIQFVLFLLVYFIFFLRGVPVQPNLCILLLPLLVAHMAVMGMGLGIIASSLTTKYRDLSFFMSYIIQLLMYATPIIYPFSMIPAKWRVIALLNPMVPVMEIFRYAFFGIGNFDARMVVWSICFTLVVIFLGVVVFSRVEKNFMDTI</sequence>
<feature type="transmembrane region" description="Helical" evidence="9">
    <location>
        <begin position="176"/>
        <end position="198"/>
    </location>
</feature>
<keyword evidence="3 9" id="KW-0813">Transport</keyword>
<dbReference type="Pfam" id="PF01061">
    <property type="entry name" value="ABC2_membrane"/>
    <property type="match status" value="1"/>
</dbReference>
<evidence type="ECO:0000256" key="1">
    <source>
        <dbReference type="ARBA" id="ARBA00004429"/>
    </source>
</evidence>
<feature type="transmembrane region" description="Helical" evidence="9">
    <location>
        <begin position="127"/>
        <end position="144"/>
    </location>
</feature>
<name>A0A388THY8_9BACT</name>
<dbReference type="InterPro" id="IPR000412">
    <property type="entry name" value="ABC_2_transport"/>
</dbReference>
<reference evidence="11 12" key="1">
    <citation type="journal article" date="2019" name="ISME J.">
        <title>Genome analyses of uncultured TG2/ZB3 bacteria in 'Margulisbacteria' specifically attached to ectosymbiotic spirochetes of protists in the termite gut.</title>
        <authorList>
            <person name="Utami Y.D."/>
            <person name="Kuwahara H."/>
            <person name="Igai K."/>
            <person name="Murakami T."/>
            <person name="Sugaya K."/>
            <person name="Morikawa T."/>
            <person name="Nagura Y."/>
            <person name="Yuki M."/>
            <person name="Deevong P."/>
            <person name="Inoue T."/>
            <person name="Kihara K."/>
            <person name="Lo N."/>
            <person name="Yamada A."/>
            <person name="Ohkuma M."/>
            <person name="Hongoh Y."/>
        </authorList>
    </citation>
    <scope>NUCLEOTIDE SEQUENCE [LARGE SCALE GENOMIC DNA]</scope>
    <source>
        <strain evidence="11">NkOx7-02</strain>
    </source>
</reference>
<dbReference type="PROSITE" id="PS51012">
    <property type="entry name" value="ABC_TM2"/>
    <property type="match status" value="1"/>
</dbReference>
<feature type="domain" description="ABC transmembrane type-2" evidence="10">
    <location>
        <begin position="63"/>
        <end position="288"/>
    </location>
</feature>
<dbReference type="EMBL" id="BGZO01000025">
    <property type="protein sequence ID" value="GBR76360.1"/>
    <property type="molecule type" value="Genomic_DNA"/>
</dbReference>
<comment type="similarity">
    <text evidence="2 9">Belongs to the ABC-2 integral membrane protein family.</text>
</comment>
<keyword evidence="4 9" id="KW-1003">Cell membrane</keyword>
<keyword evidence="5" id="KW-0997">Cell inner membrane</keyword>
<keyword evidence="12" id="KW-1185">Reference proteome</keyword>
<proteinExistence type="inferred from homology"/>
<gene>
    <name evidence="11" type="primary">tagG</name>
    <name evidence="11" type="ORF">NO2_0922</name>
</gene>
<dbReference type="InterPro" id="IPR047817">
    <property type="entry name" value="ABC2_TM_bact-type"/>
</dbReference>
<evidence type="ECO:0000313" key="12">
    <source>
        <dbReference type="Proteomes" id="UP000275925"/>
    </source>
</evidence>
<evidence type="ECO:0000256" key="9">
    <source>
        <dbReference type="RuleBase" id="RU361157"/>
    </source>
</evidence>
<protein>
    <recommendedName>
        <fullName evidence="9">Transport permease protein</fullName>
    </recommendedName>
</protein>
<comment type="caution">
    <text evidence="11">The sequence shown here is derived from an EMBL/GenBank/DDBJ whole genome shotgun (WGS) entry which is preliminary data.</text>
</comment>
<evidence type="ECO:0000256" key="7">
    <source>
        <dbReference type="ARBA" id="ARBA00022989"/>
    </source>
</evidence>
<comment type="subcellular location">
    <subcellularLocation>
        <location evidence="1">Cell inner membrane</location>
        <topology evidence="1">Multi-pass membrane protein</topology>
    </subcellularLocation>
    <subcellularLocation>
        <location evidence="9">Cell membrane</location>
        <topology evidence="9">Multi-pass membrane protein</topology>
    </subcellularLocation>
</comment>
<evidence type="ECO:0000313" key="11">
    <source>
        <dbReference type="EMBL" id="GBR76360.1"/>
    </source>
</evidence>
<evidence type="ECO:0000256" key="4">
    <source>
        <dbReference type="ARBA" id="ARBA00022475"/>
    </source>
</evidence>
<evidence type="ECO:0000256" key="6">
    <source>
        <dbReference type="ARBA" id="ARBA00022692"/>
    </source>
</evidence>
<dbReference type="GO" id="GO:0140359">
    <property type="term" value="F:ABC-type transporter activity"/>
    <property type="evidence" value="ECO:0007669"/>
    <property type="project" value="InterPro"/>
</dbReference>